<accession>A0A3Q3J7G9</accession>
<dbReference type="Proteomes" id="UP000261600">
    <property type="component" value="Unplaced"/>
</dbReference>
<dbReference type="Pfam" id="PF26562">
    <property type="entry name" value="Ig-like"/>
    <property type="match status" value="1"/>
</dbReference>
<proteinExistence type="predicted"/>
<keyword evidence="3" id="KW-1185">Reference proteome</keyword>
<dbReference type="STRING" id="43700.ENSMALP00000012690"/>
<dbReference type="PANTHER" id="PTHR47130:SF6">
    <property type="entry name" value="EGG ENVELOPE GLYCOPROTEIN-LIKE PRECURSOR"/>
    <property type="match status" value="1"/>
</dbReference>
<dbReference type="Gene3D" id="2.60.40.3210">
    <property type="entry name" value="Zona pellucida, ZP-N domain"/>
    <property type="match status" value="1"/>
</dbReference>
<evidence type="ECO:0000313" key="2">
    <source>
        <dbReference type="Ensembl" id="ENSMALP00000012690.1"/>
    </source>
</evidence>
<dbReference type="Pfam" id="PF23344">
    <property type="entry name" value="ZP-N"/>
    <property type="match status" value="1"/>
</dbReference>
<protein>
    <recommendedName>
        <fullName evidence="1">ZP domain-containing protein</fullName>
    </recommendedName>
</protein>
<name>A0A3Q3J7G9_MONAL</name>
<dbReference type="InterPro" id="IPR001507">
    <property type="entry name" value="ZP_dom"/>
</dbReference>
<dbReference type="Ensembl" id="ENSMALT00000012958.1">
    <property type="protein sequence ID" value="ENSMALP00000012690.1"/>
    <property type="gene ID" value="ENSMALG00000008998.1"/>
</dbReference>
<evidence type="ECO:0000313" key="3">
    <source>
        <dbReference type="Proteomes" id="UP000261600"/>
    </source>
</evidence>
<dbReference type="InterPro" id="IPR058876">
    <property type="entry name" value="Ig-like_ZP"/>
</dbReference>
<dbReference type="PROSITE" id="PS51034">
    <property type="entry name" value="ZP_2"/>
    <property type="match status" value="1"/>
</dbReference>
<dbReference type="InterPro" id="IPR055356">
    <property type="entry name" value="ZP-N"/>
</dbReference>
<reference evidence="2" key="2">
    <citation type="submission" date="2025-09" db="UniProtKB">
        <authorList>
            <consortium name="Ensembl"/>
        </authorList>
    </citation>
    <scope>IDENTIFICATION</scope>
</reference>
<feature type="domain" description="ZP" evidence="1">
    <location>
        <begin position="632"/>
        <end position="836"/>
    </location>
</feature>
<evidence type="ECO:0000259" key="1">
    <source>
        <dbReference type="PROSITE" id="PS51034"/>
    </source>
</evidence>
<sequence>MLHAVCLVRVHQASGFLRLVLVSRCSLLAARLALDTASTSVAMALWFVLGVALLLPLSPAACDHIPDGLVQMACHDRYFMMAVNFSFGEEEPRFNAVDGMGVYPITKQYAARCGYSVLTVPGQVELRASYFSCHTDNKDQVFTFSFNLTVTHEGREVAYALNKTCSPSLPWSPREVTCEINYIEVSVSVGDTCPAMTQSADWNALSTARSSTPSDWQVMFYTAKVQLPPMNLSEACKQGYVFELTNGRLVFRTPYGQPDSFSTEVNGVPVEVVHATLFSRHSWVVFMVELVAACSMSEGSHDGGHVIWETPEALYPSLNSTQIKVGFGSELMELQIAEERGLAVSQHNATIQLHIPYNVEGGYRKIFVNSDLYEYYIFNLYFEQISVDENHLETRLRYRRVLHTPLLPHPLFINDRTVHGDWMFSVYLGDVPEDVELAALQLNGHEMTLSQSNASTITKVGYTNKTSGFILNVSFDDPIVLHQYSSADAVFQYKLDINYTLMVLPENEPFYYLTSVAALFSDVSPPTFHAICFESGISFKLNYQPFHYLWEISIGSDLLTPELAAHRGYIMSNDSKTLLLNVSLFTPGYTYKDITLNGFLGTFEILMRERKTLEVQGSTIKTCPFSPMEFIVCSTDGWMTVVADMSLTIPQGGIPALTNLIDTECGPKEADNTRALFSFPINACGSSIKLGKDNVTYQNEIFSKYPDVNKAAVTDRVLVQCMYPLAGLHRLFSVYRFESETAGVGSIIHKTQPTADLQSNTKPATAQEAQPAVTRVFKAPRATRRPLKALPARKALGEPVAFPPGHNPTAYYIRVSGLRPSWKELKDSPETWISRN</sequence>
<organism evidence="2 3">
    <name type="scientific">Monopterus albus</name>
    <name type="common">Swamp eel</name>
    <dbReference type="NCBI Taxonomy" id="43700"/>
    <lineage>
        <taxon>Eukaryota</taxon>
        <taxon>Metazoa</taxon>
        <taxon>Chordata</taxon>
        <taxon>Craniata</taxon>
        <taxon>Vertebrata</taxon>
        <taxon>Euteleostomi</taxon>
        <taxon>Actinopterygii</taxon>
        <taxon>Neopterygii</taxon>
        <taxon>Teleostei</taxon>
        <taxon>Neoteleostei</taxon>
        <taxon>Acanthomorphata</taxon>
        <taxon>Anabantaria</taxon>
        <taxon>Synbranchiformes</taxon>
        <taxon>Synbranchidae</taxon>
        <taxon>Monopterus</taxon>
    </lineage>
</organism>
<dbReference type="PANTHER" id="PTHR47130">
    <property type="entry name" value="SI:DKEY-19B23.11-RELATED"/>
    <property type="match status" value="1"/>
</dbReference>
<dbReference type="AlphaFoldDB" id="A0A3Q3J7G9"/>
<reference evidence="2" key="1">
    <citation type="submission" date="2025-08" db="UniProtKB">
        <authorList>
            <consortium name="Ensembl"/>
        </authorList>
    </citation>
    <scope>IDENTIFICATION</scope>
</reference>